<proteinExistence type="predicted"/>
<name>A0A4P9WI16_9FUNG</name>
<feature type="compositionally biased region" description="Basic residues" evidence="1">
    <location>
        <begin position="52"/>
        <end position="67"/>
    </location>
</feature>
<dbReference type="AlphaFoldDB" id="A0A4P9WI16"/>
<keyword evidence="3" id="KW-1185">Reference proteome</keyword>
<feature type="compositionally biased region" description="Polar residues" evidence="1">
    <location>
        <begin position="1"/>
        <end position="11"/>
    </location>
</feature>
<evidence type="ECO:0000256" key="1">
    <source>
        <dbReference type="SAM" id="MobiDB-lite"/>
    </source>
</evidence>
<dbReference type="EMBL" id="KZ994655">
    <property type="protein sequence ID" value="RKO92394.1"/>
    <property type="molecule type" value="Genomic_DNA"/>
</dbReference>
<organism evidence="2 3">
    <name type="scientific">Blyttiomyces helicus</name>
    <dbReference type="NCBI Taxonomy" id="388810"/>
    <lineage>
        <taxon>Eukaryota</taxon>
        <taxon>Fungi</taxon>
        <taxon>Fungi incertae sedis</taxon>
        <taxon>Chytridiomycota</taxon>
        <taxon>Chytridiomycota incertae sedis</taxon>
        <taxon>Chytridiomycetes</taxon>
        <taxon>Chytridiomycetes incertae sedis</taxon>
        <taxon>Blyttiomyces</taxon>
    </lineage>
</organism>
<sequence>MEESYRSSNLASALRSPHRVDDSTSYLATEINGAGGSSPFLRGGDTGEEQKHPRKIKQMKHIKRGGCRSKEDSESINALERTRAFQTPSSALELQGSRSIVPMVKGLFRQEREARPQAHNQWIYNTPPWPQLHQGTSLKPSPAKTRCKNRGGQSAARLKVSS</sequence>
<protein>
    <submittedName>
        <fullName evidence="2">Uncharacterized protein</fullName>
    </submittedName>
</protein>
<accession>A0A4P9WI16</accession>
<reference evidence="3" key="1">
    <citation type="journal article" date="2018" name="Nat. Microbiol.">
        <title>Leveraging single-cell genomics to expand the fungal tree of life.</title>
        <authorList>
            <person name="Ahrendt S.R."/>
            <person name="Quandt C.A."/>
            <person name="Ciobanu D."/>
            <person name="Clum A."/>
            <person name="Salamov A."/>
            <person name="Andreopoulos B."/>
            <person name="Cheng J.F."/>
            <person name="Woyke T."/>
            <person name="Pelin A."/>
            <person name="Henrissat B."/>
            <person name="Reynolds N.K."/>
            <person name="Benny G.L."/>
            <person name="Smith M.E."/>
            <person name="James T.Y."/>
            <person name="Grigoriev I.V."/>
        </authorList>
    </citation>
    <scope>NUCLEOTIDE SEQUENCE [LARGE SCALE GENOMIC DNA]</scope>
</reference>
<gene>
    <name evidence="2" type="ORF">BDK51DRAFT_28597</name>
</gene>
<feature type="region of interest" description="Disordered" evidence="1">
    <location>
        <begin position="112"/>
        <end position="162"/>
    </location>
</feature>
<evidence type="ECO:0000313" key="2">
    <source>
        <dbReference type="EMBL" id="RKO92394.1"/>
    </source>
</evidence>
<evidence type="ECO:0000313" key="3">
    <source>
        <dbReference type="Proteomes" id="UP000269721"/>
    </source>
</evidence>
<dbReference type="Proteomes" id="UP000269721">
    <property type="component" value="Unassembled WGS sequence"/>
</dbReference>
<feature type="region of interest" description="Disordered" evidence="1">
    <location>
        <begin position="1"/>
        <end position="75"/>
    </location>
</feature>